<organism evidence="1">
    <name type="scientific">viral metagenome</name>
    <dbReference type="NCBI Taxonomy" id="1070528"/>
    <lineage>
        <taxon>unclassified sequences</taxon>
        <taxon>metagenomes</taxon>
        <taxon>organismal metagenomes</taxon>
    </lineage>
</organism>
<accession>A0A6M3L8R0</accession>
<name>A0A6M3L8R0_9ZZZZ</name>
<dbReference type="AlphaFoldDB" id="A0A6M3L8R0"/>
<evidence type="ECO:0000313" key="1">
    <source>
        <dbReference type="EMBL" id="QJA90789.1"/>
    </source>
</evidence>
<dbReference type="EMBL" id="MT142937">
    <property type="protein sequence ID" value="QJA90789.1"/>
    <property type="molecule type" value="Genomic_DNA"/>
</dbReference>
<evidence type="ECO:0008006" key="2">
    <source>
        <dbReference type="Google" id="ProtNLM"/>
    </source>
</evidence>
<sequence length="79" mass="8716">MDVQPGTVFINSFIKNDEDGQIPEATLKATTDAVISRIAAWPWCPSTYLHLEIAGEATYDDPENPGWSYSSVRVNAITE</sequence>
<gene>
    <name evidence="1" type="ORF">MM415B03575_0007</name>
</gene>
<protein>
    <recommendedName>
        <fullName evidence="2">Tail protein</fullName>
    </recommendedName>
</protein>
<reference evidence="1" key="1">
    <citation type="submission" date="2020-03" db="EMBL/GenBank/DDBJ databases">
        <title>The deep terrestrial virosphere.</title>
        <authorList>
            <person name="Holmfeldt K."/>
            <person name="Nilsson E."/>
            <person name="Simone D."/>
            <person name="Lopez-Fernandez M."/>
            <person name="Wu X."/>
            <person name="de Brujin I."/>
            <person name="Lundin D."/>
            <person name="Andersson A."/>
            <person name="Bertilsson S."/>
            <person name="Dopson M."/>
        </authorList>
    </citation>
    <scope>NUCLEOTIDE SEQUENCE</scope>
    <source>
        <strain evidence="1">MM415B03575</strain>
    </source>
</reference>
<proteinExistence type="predicted"/>